<name>A0A0F6HCN8_LEPIR</name>
<reference evidence="1 2" key="1">
    <citation type="submission" date="2012-09" db="EMBL/GenBank/DDBJ databases">
        <authorList>
            <person name="Harkins D.M."/>
            <person name="Durkin A.S."/>
            <person name="Brinkac L.M."/>
            <person name="Selengut J.D."/>
            <person name="Sanka R."/>
            <person name="DePew J."/>
            <person name="Purushe J."/>
            <person name="Chanthongthip A."/>
            <person name="Lattana O."/>
            <person name="Phetsouvanh R."/>
            <person name="Newton P.N."/>
            <person name="Vinetz J.M."/>
            <person name="Sutton G.G."/>
            <person name="Nelson W.C."/>
            <person name="Fouts D.E."/>
        </authorList>
    </citation>
    <scope>NUCLEOTIDE SEQUENCE [LARGE SCALE GENOMIC DNA]</scope>
    <source>
        <strain evidence="1 2">UI 12621</strain>
    </source>
</reference>
<dbReference type="Proteomes" id="UP000006324">
    <property type="component" value="Unassembled WGS sequence"/>
</dbReference>
<proteinExistence type="predicted"/>
<dbReference type="EMBL" id="AHNQ02000019">
    <property type="protein sequence ID" value="EKO26070.1"/>
    <property type="molecule type" value="Genomic_DNA"/>
</dbReference>
<sequence length="53" mass="6714">MVRKMEILIVDYKFYIDQIRIIQLSQCHFTFKNTIFVYFKFYLSFFDFHKSLF</sequence>
<accession>A0A0F6HCN8</accession>
<comment type="caution">
    <text evidence="1">The sequence shown here is derived from an EMBL/GenBank/DDBJ whole genome shotgun (WGS) entry which is preliminary data.</text>
</comment>
<organism evidence="1 2">
    <name type="scientific">Leptospira interrogans str. UI 12621</name>
    <dbReference type="NCBI Taxonomy" id="1049937"/>
    <lineage>
        <taxon>Bacteria</taxon>
        <taxon>Pseudomonadati</taxon>
        <taxon>Spirochaetota</taxon>
        <taxon>Spirochaetia</taxon>
        <taxon>Leptospirales</taxon>
        <taxon>Leptospiraceae</taxon>
        <taxon>Leptospira</taxon>
    </lineage>
</organism>
<evidence type="ECO:0000313" key="2">
    <source>
        <dbReference type="Proteomes" id="UP000006324"/>
    </source>
</evidence>
<protein>
    <submittedName>
        <fullName evidence="1">Uncharacterized protein</fullName>
    </submittedName>
</protein>
<gene>
    <name evidence="1" type="ORF">LEP1GSC104_1643</name>
</gene>
<evidence type="ECO:0000313" key="1">
    <source>
        <dbReference type="EMBL" id="EKO26070.1"/>
    </source>
</evidence>
<dbReference type="AlphaFoldDB" id="A0A0F6HCN8"/>